<keyword evidence="1" id="KW-0051">Antiviral defense</keyword>
<feature type="compositionally biased region" description="Basic and acidic residues" evidence="2">
    <location>
        <begin position="94"/>
        <end position="109"/>
    </location>
</feature>
<sequence length="246" mass="27451">MPEYLIFQLAGPFASWGDVAPGETRNSYRHPSKSAVLGLVAGALGLKRGQEEELQSLNRSLGFAAYWHQRFGPLEGREYQSLLLEDYHTSQVDPADKKFNPQTRADELSGPKNNRSTILSTRQYLNDAYARVALWRAGEGAVDLGELAARLKAPVFAPYLGRKACSPALPFHPWLGEAKELLEAFLAYPAPLLVPPGLGPATLLWEDRGTPCRVEPTQRLSFRDALVSRDRWQYEPLTLCSRTLEE</sequence>
<dbReference type="NCBIfam" id="TIGR01868">
    <property type="entry name" value="casD_Cas5e"/>
    <property type="match status" value="1"/>
</dbReference>
<dbReference type="EMBL" id="MFNF01000068">
    <property type="protein sequence ID" value="OGG98793.1"/>
    <property type="molecule type" value="Genomic_DNA"/>
</dbReference>
<evidence type="ECO:0000256" key="1">
    <source>
        <dbReference type="ARBA" id="ARBA00023118"/>
    </source>
</evidence>
<dbReference type="GO" id="GO:0043571">
    <property type="term" value="P:maintenance of CRISPR repeat elements"/>
    <property type="evidence" value="ECO:0007669"/>
    <property type="project" value="InterPro"/>
</dbReference>
<dbReference type="InterPro" id="IPR021124">
    <property type="entry name" value="CRISPR-assoc_prot_Cas5"/>
</dbReference>
<gene>
    <name evidence="3" type="ORF">A2557_13400</name>
</gene>
<organism evidence="3 4">
    <name type="scientific">Candidatus Lambdaproteobacteria bacterium RIFOXYD2_FULL_56_26</name>
    <dbReference type="NCBI Taxonomy" id="1817773"/>
    <lineage>
        <taxon>Bacteria</taxon>
        <taxon>Pseudomonadati</taxon>
        <taxon>Pseudomonadota</taxon>
        <taxon>Candidatus Lambdaproteobacteria</taxon>
    </lineage>
</organism>
<dbReference type="Gene3D" id="3.30.70.2660">
    <property type="match status" value="1"/>
</dbReference>
<evidence type="ECO:0000313" key="4">
    <source>
        <dbReference type="Proteomes" id="UP000177583"/>
    </source>
</evidence>
<evidence type="ECO:0000256" key="2">
    <source>
        <dbReference type="SAM" id="MobiDB-lite"/>
    </source>
</evidence>
<reference evidence="3 4" key="1">
    <citation type="journal article" date="2016" name="Nat. Commun.">
        <title>Thousands of microbial genomes shed light on interconnected biogeochemical processes in an aquifer system.</title>
        <authorList>
            <person name="Anantharaman K."/>
            <person name="Brown C.T."/>
            <person name="Hug L.A."/>
            <person name="Sharon I."/>
            <person name="Castelle C.J."/>
            <person name="Probst A.J."/>
            <person name="Thomas B.C."/>
            <person name="Singh A."/>
            <person name="Wilkins M.J."/>
            <person name="Karaoz U."/>
            <person name="Brodie E.L."/>
            <person name="Williams K.H."/>
            <person name="Hubbard S.S."/>
            <person name="Banfield J.F."/>
        </authorList>
    </citation>
    <scope>NUCLEOTIDE SEQUENCE [LARGE SCALE GENOMIC DNA]</scope>
</reference>
<comment type="caution">
    <text evidence="3">The sequence shown here is derived from an EMBL/GenBank/DDBJ whole genome shotgun (WGS) entry which is preliminary data.</text>
</comment>
<dbReference type="GO" id="GO:0051607">
    <property type="term" value="P:defense response to virus"/>
    <property type="evidence" value="ECO:0007669"/>
    <property type="project" value="UniProtKB-KW"/>
</dbReference>
<dbReference type="AlphaFoldDB" id="A0A1F6GL04"/>
<feature type="region of interest" description="Disordered" evidence="2">
    <location>
        <begin position="93"/>
        <end position="115"/>
    </location>
</feature>
<dbReference type="NCBIfam" id="TIGR02593">
    <property type="entry name" value="CRISPR_cas5"/>
    <property type="match status" value="1"/>
</dbReference>
<evidence type="ECO:0000313" key="3">
    <source>
        <dbReference type="EMBL" id="OGG98793.1"/>
    </source>
</evidence>
<dbReference type="Proteomes" id="UP000177583">
    <property type="component" value="Unassembled WGS sequence"/>
</dbReference>
<proteinExistence type="predicted"/>
<dbReference type="InterPro" id="IPR010147">
    <property type="entry name" value="CRISPR-assoc_prot_CasD"/>
</dbReference>
<dbReference type="InterPro" id="IPR013422">
    <property type="entry name" value="CRISPR-assoc_prot_Cas5_N"/>
</dbReference>
<protein>
    <submittedName>
        <fullName evidence="3">Type I-E CRISPR-associated protein Cas5/CasD</fullName>
    </submittedName>
</protein>
<dbReference type="Pfam" id="PF09704">
    <property type="entry name" value="Cas_Cas5d"/>
    <property type="match status" value="1"/>
</dbReference>
<dbReference type="CDD" id="cd09645">
    <property type="entry name" value="Cas5_I-E"/>
    <property type="match status" value="1"/>
</dbReference>
<name>A0A1F6GL04_9PROT</name>
<accession>A0A1F6GL04</accession>
<dbReference type="GO" id="GO:0003723">
    <property type="term" value="F:RNA binding"/>
    <property type="evidence" value="ECO:0007669"/>
    <property type="project" value="InterPro"/>
</dbReference>